<organism evidence="1 2">
    <name type="scientific">Candidatus Sulfotelmatobacter kueseliae</name>
    <dbReference type="NCBI Taxonomy" id="2042962"/>
    <lineage>
        <taxon>Bacteria</taxon>
        <taxon>Pseudomonadati</taxon>
        <taxon>Acidobacteriota</taxon>
        <taxon>Terriglobia</taxon>
        <taxon>Terriglobales</taxon>
        <taxon>Candidatus Korobacteraceae</taxon>
        <taxon>Candidatus Sulfotelmatobacter</taxon>
    </lineage>
</organism>
<dbReference type="InterPro" id="IPR043129">
    <property type="entry name" value="ATPase_NBD"/>
</dbReference>
<dbReference type="EMBL" id="OMOD01000113">
    <property type="protein sequence ID" value="SPF38856.1"/>
    <property type="molecule type" value="Genomic_DNA"/>
</dbReference>
<dbReference type="Gene3D" id="3.30.420.40">
    <property type="match status" value="2"/>
</dbReference>
<dbReference type="AlphaFoldDB" id="A0A2U3KGU9"/>
<evidence type="ECO:0000313" key="1">
    <source>
        <dbReference type="EMBL" id="SPF38856.1"/>
    </source>
</evidence>
<proteinExistence type="predicted"/>
<dbReference type="SUPFAM" id="SSF53067">
    <property type="entry name" value="Actin-like ATPase domain"/>
    <property type="match status" value="1"/>
</dbReference>
<reference evidence="2" key="1">
    <citation type="submission" date="2018-02" db="EMBL/GenBank/DDBJ databases">
        <authorList>
            <person name="Hausmann B."/>
        </authorList>
    </citation>
    <scope>NUCLEOTIDE SEQUENCE [LARGE SCALE GENOMIC DNA]</scope>
    <source>
        <strain evidence="2">Peat soil MAG SbA1</strain>
    </source>
</reference>
<dbReference type="Gene3D" id="3.30.1490.300">
    <property type="match status" value="1"/>
</dbReference>
<sequence length="298" mass="31501">MSPSSNIPKPKLACEIAADRVLAGRLTDRGESLEAFATRELEPGSVVPDLLENNLRQTGAVRAGIEAALGSLAGRSKDVIAVVPDAAVRVMLVEFDTLPSDHEDALGVVRFRLKKSLPFDVEKAKISFHAQKVNDEVRVVAAVGLASVIEDYEAAFRAAGFSPGVVLPSMLAALGAADGKRPTLVVKVDAHTTSIAILNDDQLQLFRTLENPRGVTITGEQLAEDVYPSVVFFQDTYHLNIERIYVAGLPESGGTAAALQTHTGAEVQELVASSQLGVGASPSVPRWRMAGVVGALVS</sequence>
<evidence type="ECO:0008006" key="3">
    <source>
        <dbReference type="Google" id="ProtNLM"/>
    </source>
</evidence>
<protein>
    <recommendedName>
        <fullName evidence="3">Type IV pilus assembly protein PilM</fullName>
    </recommendedName>
</protein>
<name>A0A2U3KGU9_9BACT</name>
<dbReference type="OrthoDB" id="128437at2"/>
<gene>
    <name evidence="1" type="ORF">SBA1_210002</name>
</gene>
<accession>A0A2U3KGU9</accession>
<evidence type="ECO:0000313" key="2">
    <source>
        <dbReference type="Proteomes" id="UP000238701"/>
    </source>
</evidence>
<dbReference type="Proteomes" id="UP000238701">
    <property type="component" value="Unassembled WGS sequence"/>
</dbReference>